<evidence type="ECO:0000259" key="11">
    <source>
        <dbReference type="Pfam" id="PF14841"/>
    </source>
</evidence>
<evidence type="ECO:0000259" key="12">
    <source>
        <dbReference type="Pfam" id="PF14842"/>
    </source>
</evidence>
<evidence type="ECO:0000256" key="2">
    <source>
        <dbReference type="ARBA" id="ARBA00004413"/>
    </source>
</evidence>
<keyword evidence="6" id="KW-0145">Chemotaxis</keyword>
<dbReference type="EMBL" id="FQUW01000008">
    <property type="protein sequence ID" value="SHE69805.1"/>
    <property type="molecule type" value="Genomic_DNA"/>
</dbReference>
<organism evidence="13 14">
    <name type="scientific">Desulfofundulus australicus DSM 11792</name>
    <dbReference type="NCBI Taxonomy" id="1121425"/>
    <lineage>
        <taxon>Bacteria</taxon>
        <taxon>Bacillati</taxon>
        <taxon>Bacillota</taxon>
        <taxon>Clostridia</taxon>
        <taxon>Eubacteriales</taxon>
        <taxon>Peptococcaceae</taxon>
        <taxon>Desulfofundulus</taxon>
    </lineage>
</organism>
<evidence type="ECO:0000256" key="4">
    <source>
        <dbReference type="ARBA" id="ARBA00021870"/>
    </source>
</evidence>
<evidence type="ECO:0000259" key="10">
    <source>
        <dbReference type="Pfam" id="PF01706"/>
    </source>
</evidence>
<evidence type="ECO:0000256" key="9">
    <source>
        <dbReference type="ARBA" id="ARBA00023143"/>
    </source>
</evidence>
<dbReference type="PIRSF" id="PIRSF003161">
    <property type="entry name" value="FliG"/>
    <property type="match status" value="1"/>
</dbReference>
<keyword evidence="9" id="KW-0975">Bacterial flagellum</keyword>
<accession>A0A1M4VLN9</accession>
<evidence type="ECO:0000256" key="6">
    <source>
        <dbReference type="ARBA" id="ARBA00022500"/>
    </source>
</evidence>
<dbReference type="Gene3D" id="1.10.220.30">
    <property type="match status" value="3"/>
</dbReference>
<comment type="similarity">
    <text evidence="3">Belongs to the FliG family.</text>
</comment>
<keyword evidence="7" id="KW-0283">Flagellar rotation</keyword>
<protein>
    <recommendedName>
        <fullName evidence="4">Flagellar motor switch protein FliG</fullName>
    </recommendedName>
</protein>
<dbReference type="FunFam" id="1.10.220.30:FF:000001">
    <property type="entry name" value="Flagellar motor switch protein FliG"/>
    <property type="match status" value="1"/>
</dbReference>
<evidence type="ECO:0000313" key="13">
    <source>
        <dbReference type="EMBL" id="SHE69805.1"/>
    </source>
</evidence>
<evidence type="ECO:0000256" key="8">
    <source>
        <dbReference type="ARBA" id="ARBA00023136"/>
    </source>
</evidence>
<reference evidence="14" key="1">
    <citation type="submission" date="2016-11" db="EMBL/GenBank/DDBJ databases">
        <authorList>
            <person name="Varghese N."/>
            <person name="Submissions S."/>
        </authorList>
    </citation>
    <scope>NUCLEOTIDE SEQUENCE [LARGE SCALE GENOMIC DNA]</scope>
    <source>
        <strain evidence="14">DSM 11792</strain>
    </source>
</reference>
<keyword evidence="8" id="KW-0472">Membrane</keyword>
<keyword evidence="5" id="KW-1003">Cell membrane</keyword>
<feature type="domain" description="Flagellar motor switch protein FliG C-terminal" evidence="10">
    <location>
        <begin position="220"/>
        <end position="327"/>
    </location>
</feature>
<dbReference type="RefSeq" id="WP_073163231.1">
    <property type="nucleotide sequence ID" value="NZ_FQUW01000008.1"/>
</dbReference>
<dbReference type="GO" id="GO:0006935">
    <property type="term" value="P:chemotaxis"/>
    <property type="evidence" value="ECO:0007669"/>
    <property type="project" value="UniProtKB-KW"/>
</dbReference>
<evidence type="ECO:0000256" key="5">
    <source>
        <dbReference type="ARBA" id="ARBA00022475"/>
    </source>
</evidence>
<dbReference type="GO" id="GO:0071973">
    <property type="term" value="P:bacterial-type flagellum-dependent cell motility"/>
    <property type="evidence" value="ECO:0007669"/>
    <property type="project" value="InterPro"/>
</dbReference>
<sequence>MNGRFTEKLTGVQKAAIVLIALGAELSAKVLKHFPDDEIEMITQQISMMESVPREVQQVVLEEFLEMNRAREYLMRGGYKYAREVLEKALGPQRAEEILNKVTVAIQKVPFSNLRRTDPKHLLNFIRDEHPQTIALIITHLVPEQAALILSSLPPEKQSDVARRVAMIDRTPPEVIKEVEGVLERKLSMVVQQEQAVGGVKTLVNILNRVDRSTEKTILEELEVSDPELADEVRKMMFVFEDIVKLHDTAIQRVLREVDTKDLARAMRGANEEVNERIFKNMSRRAAEMLREEIQFMGPVRLRDVEEAQQRIVQIIRRLDETGEIIIARGGEDAIII</sequence>
<dbReference type="GO" id="GO:0009425">
    <property type="term" value="C:bacterial-type flagellum basal body"/>
    <property type="evidence" value="ECO:0007669"/>
    <property type="project" value="UniProtKB-SubCell"/>
</dbReference>
<dbReference type="InterPro" id="IPR028263">
    <property type="entry name" value="FliG_N"/>
</dbReference>
<dbReference type="Pfam" id="PF01706">
    <property type="entry name" value="FliG_C"/>
    <property type="match status" value="1"/>
</dbReference>
<dbReference type="OrthoDB" id="9780302at2"/>
<dbReference type="SUPFAM" id="SSF48029">
    <property type="entry name" value="FliG"/>
    <property type="match status" value="2"/>
</dbReference>
<dbReference type="Pfam" id="PF14841">
    <property type="entry name" value="FliG_M"/>
    <property type="match status" value="1"/>
</dbReference>
<dbReference type="PANTHER" id="PTHR30534">
    <property type="entry name" value="FLAGELLAR MOTOR SWITCH PROTEIN FLIG"/>
    <property type="match status" value="1"/>
</dbReference>
<evidence type="ECO:0000256" key="3">
    <source>
        <dbReference type="ARBA" id="ARBA00010299"/>
    </source>
</evidence>
<keyword evidence="13" id="KW-0969">Cilium</keyword>
<name>A0A1M4VLN9_9FIRM</name>
<dbReference type="GO" id="GO:0003774">
    <property type="term" value="F:cytoskeletal motor activity"/>
    <property type="evidence" value="ECO:0007669"/>
    <property type="project" value="InterPro"/>
</dbReference>
<proteinExistence type="inferred from homology"/>
<feature type="domain" description="Flagellar motor switch protein FliG middle" evidence="11">
    <location>
        <begin position="119"/>
        <end position="193"/>
    </location>
</feature>
<dbReference type="GO" id="GO:0005886">
    <property type="term" value="C:plasma membrane"/>
    <property type="evidence" value="ECO:0007669"/>
    <property type="project" value="UniProtKB-SubCell"/>
</dbReference>
<dbReference type="PANTHER" id="PTHR30534:SF0">
    <property type="entry name" value="FLAGELLAR MOTOR SWITCH PROTEIN FLIG"/>
    <property type="match status" value="1"/>
</dbReference>
<keyword evidence="14" id="KW-1185">Reference proteome</keyword>
<evidence type="ECO:0000256" key="1">
    <source>
        <dbReference type="ARBA" id="ARBA00004117"/>
    </source>
</evidence>
<dbReference type="InterPro" id="IPR023087">
    <property type="entry name" value="Flg_Motor_Flig_C"/>
</dbReference>
<dbReference type="Proteomes" id="UP000184196">
    <property type="component" value="Unassembled WGS sequence"/>
</dbReference>
<dbReference type="Pfam" id="PF14842">
    <property type="entry name" value="FliG_N"/>
    <property type="match status" value="1"/>
</dbReference>
<feature type="domain" description="Flagellar motor switch protein FliG N-terminal" evidence="12">
    <location>
        <begin position="8"/>
        <end position="111"/>
    </location>
</feature>
<evidence type="ECO:0000256" key="7">
    <source>
        <dbReference type="ARBA" id="ARBA00022779"/>
    </source>
</evidence>
<dbReference type="InterPro" id="IPR011002">
    <property type="entry name" value="FliG_a-hlx"/>
</dbReference>
<dbReference type="NCBIfam" id="TIGR00207">
    <property type="entry name" value="fliG"/>
    <property type="match status" value="1"/>
</dbReference>
<dbReference type="PRINTS" id="PR00954">
    <property type="entry name" value="FLGMOTORFLIG"/>
</dbReference>
<gene>
    <name evidence="13" type="ORF">SAMN02745218_00689</name>
</gene>
<dbReference type="InterPro" id="IPR032779">
    <property type="entry name" value="FliG_M"/>
</dbReference>
<dbReference type="InterPro" id="IPR000090">
    <property type="entry name" value="Flg_Motor_Flig"/>
</dbReference>
<keyword evidence="13" id="KW-0282">Flagellum</keyword>
<keyword evidence="13" id="KW-0966">Cell projection</keyword>
<dbReference type="AlphaFoldDB" id="A0A1M4VLN9"/>
<comment type="subcellular location">
    <subcellularLocation>
        <location evidence="1">Bacterial flagellum basal body</location>
    </subcellularLocation>
    <subcellularLocation>
        <location evidence="2">Cell membrane</location>
        <topology evidence="2">Peripheral membrane protein</topology>
        <orientation evidence="2">Cytoplasmic side</orientation>
    </subcellularLocation>
</comment>
<evidence type="ECO:0000313" key="14">
    <source>
        <dbReference type="Proteomes" id="UP000184196"/>
    </source>
</evidence>